<comment type="caution">
    <text evidence="1">The sequence shown here is derived from an EMBL/GenBank/DDBJ whole genome shotgun (WGS) entry which is preliminary data.</text>
</comment>
<dbReference type="EMBL" id="JAGIZQ010000006">
    <property type="protein sequence ID" value="KAH6623460.1"/>
    <property type="molecule type" value="Genomic_DNA"/>
</dbReference>
<reference evidence="1 2" key="1">
    <citation type="journal article" date="2021" name="Nat. Commun.">
        <title>Genetic determinants of endophytism in the Arabidopsis root mycobiome.</title>
        <authorList>
            <person name="Mesny F."/>
            <person name="Miyauchi S."/>
            <person name="Thiergart T."/>
            <person name="Pickel B."/>
            <person name="Atanasova L."/>
            <person name="Karlsson M."/>
            <person name="Huettel B."/>
            <person name="Barry K.W."/>
            <person name="Haridas S."/>
            <person name="Chen C."/>
            <person name="Bauer D."/>
            <person name="Andreopoulos W."/>
            <person name="Pangilinan J."/>
            <person name="LaButti K."/>
            <person name="Riley R."/>
            <person name="Lipzen A."/>
            <person name="Clum A."/>
            <person name="Drula E."/>
            <person name="Henrissat B."/>
            <person name="Kohler A."/>
            <person name="Grigoriev I.V."/>
            <person name="Martin F.M."/>
            <person name="Hacquard S."/>
        </authorList>
    </citation>
    <scope>NUCLEOTIDE SEQUENCE [LARGE SCALE GENOMIC DNA]</scope>
    <source>
        <strain evidence="1 2">MPI-SDFR-AT-0079</strain>
    </source>
</reference>
<protein>
    <submittedName>
        <fullName evidence="1">Uncharacterized protein</fullName>
    </submittedName>
</protein>
<evidence type="ECO:0000313" key="1">
    <source>
        <dbReference type="EMBL" id="KAH6623460.1"/>
    </source>
</evidence>
<evidence type="ECO:0000313" key="2">
    <source>
        <dbReference type="Proteomes" id="UP000724584"/>
    </source>
</evidence>
<dbReference type="Proteomes" id="UP000724584">
    <property type="component" value="Unassembled WGS sequence"/>
</dbReference>
<keyword evidence="2" id="KW-1185">Reference proteome</keyword>
<organism evidence="1 2">
    <name type="scientific">Chaetomium tenue</name>
    <dbReference type="NCBI Taxonomy" id="1854479"/>
    <lineage>
        <taxon>Eukaryota</taxon>
        <taxon>Fungi</taxon>
        <taxon>Dikarya</taxon>
        <taxon>Ascomycota</taxon>
        <taxon>Pezizomycotina</taxon>
        <taxon>Sordariomycetes</taxon>
        <taxon>Sordariomycetidae</taxon>
        <taxon>Sordariales</taxon>
        <taxon>Chaetomiaceae</taxon>
        <taxon>Chaetomium</taxon>
    </lineage>
</organism>
<sequence length="406" mass="43500">MSSIAGQISARNTLAASGDTILTLNNPTAAASNSEVEPIASNSEPVSGDSKPGGNPSPSESPSAPPHPVTFRVSSQHLIQASPVFKAALTGHWKEGTVTENGSYEISAEEWDAEAMHMVLSLIHCRTKDTPRTISLDILVKIAVIVDYYQLHETLHFFTTLWIDALRPSVPAVTYSEDVMPWIFVSWVFKDAPIFATVTKLAIEESPGKLSTNTTLPIPEMVFRRINAKREGALLLLGMYLVGLKRNLLSGAIGCSFECRSLLLGALTKHMDDDGVSETGIIAAAKDRSLNAVVSRVKNMRSPSRDWHPLHASPRGSGSMSRTAGSRSTAPASVLGANNTVLRTAGSSFLSGSPTTNPHANGSSSFFDATGITSCEISLSSLMESYIQIGFQEISGLEFYDAEFLV</sequence>
<accession>A0ACB7NYQ4</accession>
<name>A0ACB7NYQ4_9PEZI</name>
<gene>
    <name evidence="1" type="ORF">F5144DRAFT_362195</name>
</gene>
<proteinExistence type="predicted"/>